<feature type="transmembrane region" description="Helical" evidence="1">
    <location>
        <begin position="92"/>
        <end position="111"/>
    </location>
</feature>
<name>S0FWU4_9BACT</name>
<dbReference type="Proteomes" id="UP000014216">
    <property type="component" value="Unassembled WGS sequence"/>
</dbReference>
<keyword evidence="1" id="KW-0472">Membrane</keyword>
<reference evidence="2 3" key="1">
    <citation type="journal article" date="2013" name="Genome Announc.">
        <title>Draft Genome Sequence of Desulfotignum phosphitoxidans DSM 13687 Strain FiPS-3.</title>
        <authorList>
            <person name="Poehlein A."/>
            <person name="Daniel R."/>
            <person name="Simeonova D.D."/>
        </authorList>
    </citation>
    <scope>NUCLEOTIDE SEQUENCE [LARGE SCALE GENOMIC DNA]</scope>
    <source>
        <strain evidence="2 3">DSM 13687</strain>
    </source>
</reference>
<dbReference type="EMBL" id="APJX01000004">
    <property type="protein sequence ID" value="EMS79533.1"/>
    <property type="molecule type" value="Genomic_DNA"/>
</dbReference>
<dbReference type="Gene3D" id="3.40.720.10">
    <property type="entry name" value="Alkaline Phosphatase, subunit A"/>
    <property type="match status" value="1"/>
</dbReference>
<feature type="transmembrane region" description="Helical" evidence="1">
    <location>
        <begin position="63"/>
        <end position="80"/>
    </location>
</feature>
<evidence type="ECO:0000256" key="1">
    <source>
        <dbReference type="SAM" id="Phobius"/>
    </source>
</evidence>
<evidence type="ECO:0000313" key="3">
    <source>
        <dbReference type="Proteomes" id="UP000014216"/>
    </source>
</evidence>
<gene>
    <name evidence="2" type="ORF">Dpo_4c00800</name>
</gene>
<keyword evidence="1" id="KW-1133">Transmembrane helix</keyword>
<feature type="transmembrane region" description="Helical" evidence="1">
    <location>
        <begin position="28"/>
        <end position="51"/>
    </location>
</feature>
<keyword evidence="1" id="KW-0812">Transmembrane</keyword>
<accession>S0FWU4</accession>
<organism evidence="2 3">
    <name type="scientific">Desulfotignum phosphitoxidans DSM 13687</name>
    <dbReference type="NCBI Taxonomy" id="1286635"/>
    <lineage>
        <taxon>Bacteria</taxon>
        <taxon>Pseudomonadati</taxon>
        <taxon>Thermodesulfobacteriota</taxon>
        <taxon>Desulfobacteria</taxon>
        <taxon>Desulfobacterales</taxon>
        <taxon>Desulfobacteraceae</taxon>
        <taxon>Desulfotignum</taxon>
    </lineage>
</organism>
<sequence length="489" mass="57142">MPSIFILSLTVLMKLCLRLMVKNTHKTGILISVFLIFFFTYGAAYDVVIGFRIKNLIIDSHKFFIFFWCACFIFAVHLIIRIKWNLRILTNFLNIMSFVLFVLVLINISVYKLKTNDVKQIDLTFERTKNKDNNEKETISSSFSKDILRDIYYIILDGYASSSTLKEIYDFNNAEFEKHLISKGFYIATESRSNYVLTFLSLASSLNMKYINFLTEMLGDKSKDRKIPYQMISNSEVMNFLKWNGYKFIHFSSGWGATNYNKFADLNVYNSRANEFWMILIRTTLLRLFENHFIVYVARKRVVSSFSQLGKINRIKEPKFVFAHIIPPHPPYIFGADCGPVSKTSLEMSGGVWEQKRNYLNQLICINKKVEMLIESILLQSSISPIIIIQSDHGTASTFIDSDSGTASWGNPTEKMIRERTRIFNAYYLPDFNEDEEYIYDSITPVNTFRCVLNYYFDTNYGLLEDFSYYSNYDYPYKFINVTGIAKYD</sequence>
<comment type="caution">
    <text evidence="2">The sequence shown here is derived from an EMBL/GenBank/DDBJ whole genome shotgun (WGS) entry which is preliminary data.</text>
</comment>
<dbReference type="InterPro" id="IPR017850">
    <property type="entry name" value="Alkaline_phosphatase_core_sf"/>
</dbReference>
<keyword evidence="3" id="KW-1185">Reference proteome</keyword>
<protein>
    <submittedName>
        <fullName evidence="2">Putative sulfatase</fullName>
    </submittedName>
</protein>
<proteinExistence type="predicted"/>
<evidence type="ECO:0000313" key="2">
    <source>
        <dbReference type="EMBL" id="EMS79533.1"/>
    </source>
</evidence>
<dbReference type="AlphaFoldDB" id="S0FWU4"/>